<dbReference type="InterPro" id="IPR006728">
    <property type="entry name" value="YezG-like"/>
</dbReference>
<dbReference type="KEGG" id="ssan:NX02_15755"/>
<dbReference type="InterPro" id="IPR036170">
    <property type="entry name" value="YezG-like_sf"/>
</dbReference>
<dbReference type="STRING" id="1123269.NX02_15755"/>
<organism evidence="1 2">
    <name type="scientific">Sphingomonas sanxanigenens DSM 19645 = NX02</name>
    <dbReference type="NCBI Taxonomy" id="1123269"/>
    <lineage>
        <taxon>Bacteria</taxon>
        <taxon>Pseudomonadati</taxon>
        <taxon>Pseudomonadota</taxon>
        <taxon>Alphaproteobacteria</taxon>
        <taxon>Sphingomonadales</taxon>
        <taxon>Sphingomonadaceae</taxon>
        <taxon>Sphingomonas</taxon>
    </lineage>
</organism>
<name>W0ACL4_9SPHN</name>
<dbReference type="RefSeq" id="WP_025293033.1">
    <property type="nucleotide sequence ID" value="NZ_CP006644.1"/>
</dbReference>
<gene>
    <name evidence="1" type="ORF">NX02_15755</name>
</gene>
<dbReference type="PATRIC" id="fig|1123269.5.peg.3079"/>
<evidence type="ECO:0000313" key="2">
    <source>
        <dbReference type="Proteomes" id="UP000018851"/>
    </source>
</evidence>
<reference evidence="1 2" key="1">
    <citation type="submission" date="2013-07" db="EMBL/GenBank/DDBJ databases">
        <title>Completed genome of Sphingomonas sanxanigenens NX02.</title>
        <authorList>
            <person name="Ma T."/>
            <person name="Huang H."/>
            <person name="Wu M."/>
            <person name="Li X."/>
            <person name="Li G."/>
        </authorList>
    </citation>
    <scope>NUCLEOTIDE SEQUENCE [LARGE SCALE GENOMIC DNA]</scope>
    <source>
        <strain evidence="1 2">NX02</strain>
    </source>
</reference>
<evidence type="ECO:0000313" key="1">
    <source>
        <dbReference type="EMBL" id="AHE54831.1"/>
    </source>
</evidence>
<protein>
    <submittedName>
        <fullName evidence="1">Uncharacterized protein</fullName>
    </submittedName>
</protein>
<dbReference type="AlphaFoldDB" id="W0ACL4"/>
<dbReference type="Proteomes" id="UP000018851">
    <property type="component" value="Chromosome"/>
</dbReference>
<keyword evidence="2" id="KW-1185">Reference proteome</keyword>
<dbReference type="Gene3D" id="3.30.500.20">
    <property type="entry name" value="BH3703-like domains"/>
    <property type="match status" value="1"/>
</dbReference>
<proteinExistence type="predicted"/>
<dbReference type="OrthoDB" id="4520373at2"/>
<dbReference type="SUPFAM" id="SSF160424">
    <property type="entry name" value="BH3703-like"/>
    <property type="match status" value="1"/>
</dbReference>
<dbReference type="Pfam" id="PF04634">
    <property type="entry name" value="YezG-like"/>
    <property type="match status" value="1"/>
</dbReference>
<dbReference type="HOGENOM" id="CLU_2275660_0_0_5"/>
<accession>W0ACL4</accession>
<dbReference type="eggNOG" id="ENOG5032MAV">
    <property type="taxonomic scope" value="Bacteria"/>
</dbReference>
<dbReference type="EMBL" id="CP006644">
    <property type="protein sequence ID" value="AHE54831.1"/>
    <property type="molecule type" value="Genomic_DNA"/>
</dbReference>
<sequence length="102" mass="11499">MEESYRTIATALLEACPPGVQRAWLEAELDDGHATTRYWYEKDGKTAQPKLPSLASFQIAKALNEIRDAMVKTGQAPWQRCTFSVDPAGRFRFDVDYDDKAA</sequence>